<evidence type="ECO:0000256" key="1">
    <source>
        <dbReference type="ARBA" id="ARBA00010996"/>
    </source>
</evidence>
<feature type="binding site" evidence="3">
    <location>
        <position position="168"/>
    </location>
    <ligand>
        <name>Cu cation</name>
        <dbReference type="ChEBI" id="CHEBI:23378"/>
    </ligand>
</feature>
<keyword evidence="2 3" id="KW-0186">Copper</keyword>
<reference evidence="6 7" key="1">
    <citation type="submission" date="2017-01" db="EMBL/GenBank/DDBJ databases">
        <title>Novel large sulfur bacteria in the metagenomes of groundwater-fed chemosynthetic microbial mats in the Lake Huron basin.</title>
        <authorList>
            <person name="Sharrar A.M."/>
            <person name="Flood B.E."/>
            <person name="Bailey J.V."/>
            <person name="Jones D.S."/>
            <person name="Biddanda B."/>
            <person name="Ruberg S.A."/>
            <person name="Marcus D.N."/>
            <person name="Dick G.J."/>
        </authorList>
    </citation>
    <scope>NUCLEOTIDE SEQUENCE [LARGE SCALE GENOMIC DNA]</scope>
    <source>
        <strain evidence="6">A7</strain>
    </source>
</reference>
<evidence type="ECO:0000256" key="3">
    <source>
        <dbReference type="PIRSR" id="PIRSR603782-1"/>
    </source>
</evidence>
<evidence type="ECO:0000256" key="4">
    <source>
        <dbReference type="PIRSR" id="PIRSR603782-2"/>
    </source>
</evidence>
<evidence type="ECO:0000313" key="7">
    <source>
        <dbReference type="Proteomes" id="UP000192505"/>
    </source>
</evidence>
<dbReference type="GO" id="GO:0046872">
    <property type="term" value="F:metal ion binding"/>
    <property type="evidence" value="ECO:0007669"/>
    <property type="project" value="UniProtKB-KW"/>
</dbReference>
<dbReference type="FunFam" id="3.40.30.10:FF:000013">
    <property type="entry name" value="Blast:Protein SCO1 homolog, mitochondrial"/>
    <property type="match status" value="1"/>
</dbReference>
<dbReference type="PANTHER" id="PTHR12151:SF25">
    <property type="entry name" value="LINALOOL DEHYDRATASE_ISOMERASE DOMAIN-CONTAINING PROTEIN"/>
    <property type="match status" value="1"/>
</dbReference>
<dbReference type="InterPro" id="IPR013766">
    <property type="entry name" value="Thioredoxin_domain"/>
</dbReference>
<sequence>MRFNSLLDHRSHSRRAWLGACAVAALSWGCSPDGKPSPNSLDITGASYGKDFRLTDAQGRERSLADFRGKVVMLFFGFTQCPDVCPTALAAAAEVLQILGDDGSRVQVLFVSLDPERDTPVILQAYVTSFHPSFIGLRTDLDRTAETAEHFKVFYRKVAMGGSYTLDHSAITYVFDAAGQLRLASRPGQAAAKLAEDVRQLLAVPG</sequence>
<dbReference type="EMBL" id="MTEI01000008">
    <property type="protein sequence ID" value="OQW87556.1"/>
    <property type="molecule type" value="Genomic_DNA"/>
</dbReference>
<feature type="disulfide bond" description="Redox-active" evidence="4">
    <location>
        <begin position="81"/>
        <end position="85"/>
    </location>
</feature>
<organism evidence="6 7">
    <name type="scientific">Rhodoferax ferrireducens</name>
    <dbReference type="NCBI Taxonomy" id="192843"/>
    <lineage>
        <taxon>Bacteria</taxon>
        <taxon>Pseudomonadati</taxon>
        <taxon>Pseudomonadota</taxon>
        <taxon>Betaproteobacteria</taxon>
        <taxon>Burkholderiales</taxon>
        <taxon>Comamonadaceae</taxon>
        <taxon>Rhodoferax</taxon>
    </lineage>
</organism>
<dbReference type="InterPro" id="IPR036249">
    <property type="entry name" value="Thioredoxin-like_sf"/>
</dbReference>
<dbReference type="SUPFAM" id="SSF52833">
    <property type="entry name" value="Thioredoxin-like"/>
    <property type="match status" value="1"/>
</dbReference>
<dbReference type="InterPro" id="IPR003782">
    <property type="entry name" value="SCO1/SenC"/>
</dbReference>
<evidence type="ECO:0000256" key="2">
    <source>
        <dbReference type="ARBA" id="ARBA00023008"/>
    </source>
</evidence>
<dbReference type="Pfam" id="PF02630">
    <property type="entry name" value="SCO1-SenC"/>
    <property type="match status" value="1"/>
</dbReference>
<evidence type="ECO:0000259" key="5">
    <source>
        <dbReference type="PROSITE" id="PS51352"/>
    </source>
</evidence>
<keyword evidence="4" id="KW-1015">Disulfide bond</keyword>
<dbReference type="CDD" id="cd02968">
    <property type="entry name" value="SCO"/>
    <property type="match status" value="1"/>
</dbReference>
<dbReference type="AlphaFoldDB" id="A0A1W9KT10"/>
<feature type="binding site" evidence="3">
    <location>
        <position position="81"/>
    </location>
    <ligand>
        <name>Cu cation</name>
        <dbReference type="ChEBI" id="CHEBI:23378"/>
    </ligand>
</feature>
<dbReference type="Proteomes" id="UP000192505">
    <property type="component" value="Unassembled WGS sequence"/>
</dbReference>
<accession>A0A1W9KT10</accession>
<dbReference type="PROSITE" id="PS51352">
    <property type="entry name" value="THIOREDOXIN_2"/>
    <property type="match status" value="1"/>
</dbReference>
<comment type="caution">
    <text evidence="6">The sequence shown here is derived from an EMBL/GenBank/DDBJ whole genome shotgun (WGS) entry which is preliminary data.</text>
</comment>
<dbReference type="Gene3D" id="3.40.30.10">
    <property type="entry name" value="Glutaredoxin"/>
    <property type="match status" value="1"/>
</dbReference>
<keyword evidence="3" id="KW-0479">Metal-binding</keyword>
<protein>
    <submittedName>
        <fullName evidence="6">SCO family protein</fullName>
    </submittedName>
</protein>
<feature type="binding site" evidence="3">
    <location>
        <position position="85"/>
    </location>
    <ligand>
        <name>Cu cation</name>
        <dbReference type="ChEBI" id="CHEBI:23378"/>
    </ligand>
</feature>
<gene>
    <name evidence="6" type="ORF">BWK72_13290</name>
</gene>
<dbReference type="PANTHER" id="PTHR12151">
    <property type="entry name" value="ELECTRON TRANSPORT PROTIN SCO1/SENC FAMILY MEMBER"/>
    <property type="match status" value="1"/>
</dbReference>
<feature type="domain" description="Thioredoxin" evidence="5">
    <location>
        <begin position="43"/>
        <end position="203"/>
    </location>
</feature>
<comment type="similarity">
    <text evidence="1">Belongs to the SCO1/2 family.</text>
</comment>
<evidence type="ECO:0000313" key="6">
    <source>
        <dbReference type="EMBL" id="OQW87556.1"/>
    </source>
</evidence>
<proteinExistence type="inferred from homology"/>
<name>A0A1W9KT10_9BURK</name>